<reference evidence="1 2" key="1">
    <citation type="submission" date="2019-09" db="EMBL/GenBank/DDBJ databases">
        <title>FDA dAtabase for Regulatory Grade micrObial Sequences (FDA-ARGOS): Supporting development and validation of Infectious Disease Dx tests.</title>
        <authorList>
            <person name="Sciortino C."/>
            <person name="Tallon L."/>
            <person name="Sadzewicz L."/>
            <person name="Vavikolanu K."/>
            <person name="Mehta A."/>
            <person name="Aluvathingal J."/>
            <person name="Nadendla S."/>
            <person name="Nandy P."/>
            <person name="Geyer C."/>
            <person name="Yan Y."/>
            <person name="Sichtig H."/>
        </authorList>
    </citation>
    <scope>NUCLEOTIDE SEQUENCE [LARGE SCALE GENOMIC DNA]</scope>
    <source>
        <strain evidence="1 2">FDAARGOS_636</strain>
    </source>
</reference>
<gene>
    <name evidence="1" type="ORF">FOB44_11390</name>
</gene>
<sequence>MAIIKNAKNINIQVANHYTSLSKISHEESEEVIIEATKQNLELSSQKRAIMQGFGREGAISNDDNADESSKDEGPIITITNQKVGWGYIKLIGADDRKLKGNYITIGIPLYKMLVTHSTDKTFKLETMVSRDSWIVNRIEGKYAEIYNCAFEPKDNNEYEGVFIDVYPHHNDTAAYKLEQNNSETLHSEERFNDRKEKVFSAKSIMIHVGGFYHNEKDPTYYNKPRIRAGGSLGCFGITNKDNSSKSPSDNETKNIINKIREKSDDDKIFGYSKVKIIIEKRKDVERIKKVILPY</sequence>
<accession>A0ABX6KRJ9</accession>
<protein>
    <submittedName>
        <fullName evidence="1">Uncharacterized protein</fullName>
    </submittedName>
</protein>
<dbReference type="RefSeq" id="WP_168238586.1">
    <property type="nucleotide sequence ID" value="NZ_CP050995.1"/>
</dbReference>
<evidence type="ECO:0000313" key="2">
    <source>
        <dbReference type="Proteomes" id="UP000501570"/>
    </source>
</evidence>
<keyword evidence="2" id="KW-1185">Reference proteome</keyword>
<dbReference type="Proteomes" id="UP000501570">
    <property type="component" value="Chromosome"/>
</dbReference>
<dbReference type="EMBL" id="CP050995">
    <property type="protein sequence ID" value="QIY91210.1"/>
    <property type="molecule type" value="Genomic_DNA"/>
</dbReference>
<proteinExistence type="predicted"/>
<name>A0ABX6KRJ9_CHRGL</name>
<organism evidence="1 2">
    <name type="scientific">Chryseobacterium gallinarum</name>
    <dbReference type="NCBI Taxonomy" id="1324352"/>
    <lineage>
        <taxon>Bacteria</taxon>
        <taxon>Pseudomonadati</taxon>
        <taxon>Bacteroidota</taxon>
        <taxon>Flavobacteriia</taxon>
        <taxon>Flavobacteriales</taxon>
        <taxon>Weeksellaceae</taxon>
        <taxon>Chryseobacterium group</taxon>
        <taxon>Chryseobacterium</taxon>
    </lineage>
</organism>
<evidence type="ECO:0000313" key="1">
    <source>
        <dbReference type="EMBL" id="QIY91210.1"/>
    </source>
</evidence>